<evidence type="ECO:0000313" key="2">
    <source>
        <dbReference type="Proteomes" id="UP000027120"/>
    </source>
</evidence>
<accession>A0A067DET9</accession>
<proteinExistence type="predicted"/>
<evidence type="ECO:0000313" key="1">
    <source>
        <dbReference type="EMBL" id="KDO40055.1"/>
    </source>
</evidence>
<name>A0A067DET9_CITSI</name>
<reference evidence="1 2" key="1">
    <citation type="submission" date="2014-04" db="EMBL/GenBank/DDBJ databases">
        <authorList>
            <consortium name="International Citrus Genome Consortium"/>
            <person name="Gmitter F."/>
            <person name="Chen C."/>
            <person name="Farmerie W."/>
            <person name="Harkins T."/>
            <person name="Desany B."/>
            <person name="Mohiuddin M."/>
            <person name="Kodira C."/>
            <person name="Borodovsky M."/>
            <person name="Lomsadze A."/>
            <person name="Burns P."/>
            <person name="Jenkins J."/>
            <person name="Prochnik S."/>
            <person name="Shu S."/>
            <person name="Chapman J."/>
            <person name="Pitluck S."/>
            <person name="Schmutz J."/>
            <person name="Rokhsar D."/>
        </authorList>
    </citation>
    <scope>NUCLEOTIDE SEQUENCE</scope>
</reference>
<gene>
    <name evidence="1" type="ORF">CISIN_1g035303mg</name>
</gene>
<dbReference type="Proteomes" id="UP000027120">
    <property type="component" value="Unassembled WGS sequence"/>
</dbReference>
<protein>
    <submittedName>
        <fullName evidence="1">Uncharacterized protein</fullName>
    </submittedName>
</protein>
<keyword evidence="2" id="KW-1185">Reference proteome</keyword>
<sequence length="68" mass="8028">MSFERKTCKICNLLNLNRGSHLLFPNLSHMIQFFSGHGEIDFYQAQPIYLPFCNFLSCIYLYFCIVNI</sequence>
<dbReference type="AlphaFoldDB" id="A0A067DET9"/>
<organism evidence="1 2">
    <name type="scientific">Citrus sinensis</name>
    <name type="common">Sweet orange</name>
    <name type="synonym">Citrus aurantium var. sinensis</name>
    <dbReference type="NCBI Taxonomy" id="2711"/>
    <lineage>
        <taxon>Eukaryota</taxon>
        <taxon>Viridiplantae</taxon>
        <taxon>Streptophyta</taxon>
        <taxon>Embryophyta</taxon>
        <taxon>Tracheophyta</taxon>
        <taxon>Spermatophyta</taxon>
        <taxon>Magnoliopsida</taxon>
        <taxon>eudicotyledons</taxon>
        <taxon>Gunneridae</taxon>
        <taxon>Pentapetalae</taxon>
        <taxon>rosids</taxon>
        <taxon>malvids</taxon>
        <taxon>Sapindales</taxon>
        <taxon>Rutaceae</taxon>
        <taxon>Aurantioideae</taxon>
        <taxon>Citrus</taxon>
    </lineage>
</organism>
<dbReference type="EMBL" id="KK786148">
    <property type="protein sequence ID" value="KDO40055.1"/>
    <property type="molecule type" value="Genomic_DNA"/>
</dbReference>